<sequence length="123" mass="13032">MPADTNPAGDIFGGWLMSQMDLAGGTHARTLAQGRVATIAVDGFSFHRPVNVGDQVTCYTRLIRVGRTSLTLTVAAWARRGAVGACVKVTEGTFTFVALDDDGRPRPVPEGVEDRETAMQAGP</sequence>
<dbReference type="PANTHER" id="PTHR11049">
    <property type="entry name" value="ACYL COENZYME A THIOESTER HYDROLASE"/>
    <property type="match status" value="1"/>
</dbReference>
<comment type="similarity">
    <text evidence="1">Belongs to the acyl coenzyme A hydrolase family.</text>
</comment>
<dbReference type="EMBL" id="VWPJ01000012">
    <property type="protein sequence ID" value="KAA5605061.1"/>
    <property type="molecule type" value="Genomic_DNA"/>
</dbReference>
<evidence type="ECO:0000313" key="6">
    <source>
        <dbReference type="EMBL" id="KAA5605061.1"/>
    </source>
</evidence>
<evidence type="ECO:0000256" key="1">
    <source>
        <dbReference type="ARBA" id="ARBA00010458"/>
    </source>
</evidence>
<dbReference type="GO" id="GO:0005829">
    <property type="term" value="C:cytosol"/>
    <property type="evidence" value="ECO:0007669"/>
    <property type="project" value="TreeGrafter"/>
</dbReference>
<dbReference type="GO" id="GO:0006637">
    <property type="term" value="P:acyl-CoA metabolic process"/>
    <property type="evidence" value="ECO:0007669"/>
    <property type="project" value="TreeGrafter"/>
</dbReference>
<accession>A0A5M6I9Z0</accession>
<protein>
    <submittedName>
        <fullName evidence="6">Acyl-CoA thioesterase</fullName>
    </submittedName>
</protein>
<name>A0A5M6I9Z0_9PROT</name>
<evidence type="ECO:0000256" key="4">
    <source>
        <dbReference type="SAM" id="MobiDB-lite"/>
    </source>
</evidence>
<keyword evidence="7" id="KW-1185">Reference proteome</keyword>
<dbReference type="InterPro" id="IPR040170">
    <property type="entry name" value="Cytosol_ACT"/>
</dbReference>
<dbReference type="PROSITE" id="PS51770">
    <property type="entry name" value="HOTDOG_ACOT"/>
    <property type="match status" value="1"/>
</dbReference>
<feature type="compositionally biased region" description="Basic and acidic residues" evidence="4">
    <location>
        <begin position="101"/>
        <end position="117"/>
    </location>
</feature>
<dbReference type="InterPro" id="IPR033120">
    <property type="entry name" value="HOTDOG_ACOT"/>
</dbReference>
<evidence type="ECO:0000259" key="5">
    <source>
        <dbReference type="PROSITE" id="PS51770"/>
    </source>
</evidence>
<dbReference type="Proteomes" id="UP000324065">
    <property type="component" value="Unassembled WGS sequence"/>
</dbReference>
<dbReference type="GO" id="GO:0009062">
    <property type="term" value="P:fatty acid catabolic process"/>
    <property type="evidence" value="ECO:0007669"/>
    <property type="project" value="TreeGrafter"/>
</dbReference>
<dbReference type="GO" id="GO:0052816">
    <property type="term" value="F:long-chain fatty acyl-CoA hydrolase activity"/>
    <property type="evidence" value="ECO:0007669"/>
    <property type="project" value="TreeGrafter"/>
</dbReference>
<gene>
    <name evidence="6" type="ORF">F1188_13325</name>
</gene>
<keyword evidence="2 3" id="KW-0378">Hydrolase</keyword>
<evidence type="ECO:0000256" key="3">
    <source>
        <dbReference type="PROSITE-ProRule" id="PRU01106"/>
    </source>
</evidence>
<feature type="region of interest" description="Disordered" evidence="4">
    <location>
        <begin position="100"/>
        <end position="123"/>
    </location>
</feature>
<dbReference type="AlphaFoldDB" id="A0A5M6I9Z0"/>
<reference evidence="6 7" key="1">
    <citation type="submission" date="2019-09" db="EMBL/GenBank/DDBJ databases">
        <title>Genome sequence of Roseospira marina, one of the more divergent members of the non-sulfur purple photosynthetic bacterial family, the Rhodospirillaceae.</title>
        <authorList>
            <person name="Meyer T."/>
            <person name="Kyndt J."/>
        </authorList>
    </citation>
    <scope>NUCLEOTIDE SEQUENCE [LARGE SCALE GENOMIC DNA]</scope>
    <source>
        <strain evidence="6 7">DSM 15113</strain>
    </source>
</reference>
<dbReference type="InterPro" id="IPR029069">
    <property type="entry name" value="HotDog_dom_sf"/>
</dbReference>
<dbReference type="OrthoDB" id="9801856at2"/>
<dbReference type="Gene3D" id="3.10.129.10">
    <property type="entry name" value="Hotdog Thioesterase"/>
    <property type="match status" value="1"/>
</dbReference>
<dbReference type="InterPro" id="IPR006683">
    <property type="entry name" value="Thioestr_dom"/>
</dbReference>
<evidence type="ECO:0000256" key="2">
    <source>
        <dbReference type="ARBA" id="ARBA00022801"/>
    </source>
</evidence>
<comment type="caution">
    <text evidence="6">The sequence shown here is derived from an EMBL/GenBank/DDBJ whole genome shotgun (WGS) entry which is preliminary data.</text>
</comment>
<dbReference type="RefSeq" id="WP_150062973.1">
    <property type="nucleotide sequence ID" value="NZ_JACHII010000010.1"/>
</dbReference>
<dbReference type="Pfam" id="PF03061">
    <property type="entry name" value="4HBT"/>
    <property type="match status" value="1"/>
</dbReference>
<dbReference type="CDD" id="cd03442">
    <property type="entry name" value="BFIT_BACH"/>
    <property type="match status" value="1"/>
</dbReference>
<proteinExistence type="inferred from homology"/>
<dbReference type="PANTHER" id="PTHR11049:SF5">
    <property type="entry name" value="ACYL-COA THIOESTER HYDROLASE YCIA"/>
    <property type="match status" value="1"/>
</dbReference>
<feature type="domain" description="HotDog ACOT-type" evidence="5">
    <location>
        <begin position="1"/>
        <end position="102"/>
    </location>
</feature>
<organism evidence="6 7">
    <name type="scientific">Roseospira marina</name>
    <dbReference type="NCBI Taxonomy" id="140057"/>
    <lineage>
        <taxon>Bacteria</taxon>
        <taxon>Pseudomonadati</taxon>
        <taxon>Pseudomonadota</taxon>
        <taxon>Alphaproteobacteria</taxon>
        <taxon>Rhodospirillales</taxon>
        <taxon>Rhodospirillaceae</taxon>
        <taxon>Roseospira</taxon>
    </lineage>
</organism>
<dbReference type="SUPFAM" id="SSF54637">
    <property type="entry name" value="Thioesterase/thiol ester dehydrase-isomerase"/>
    <property type="match status" value="1"/>
</dbReference>
<evidence type="ECO:0000313" key="7">
    <source>
        <dbReference type="Proteomes" id="UP000324065"/>
    </source>
</evidence>